<gene>
    <name evidence="1" type="ORF">V6N12_001528</name>
</gene>
<proteinExistence type="predicted"/>
<sequence>MNVMPVIYKLIVNNSGSNTTEAVAPVHKVKEVPFKLFGVPRYDPVRVFARRFASGVVPSQLLETFGFDSISDCFGG</sequence>
<dbReference type="EMBL" id="JBBPBM010000091">
    <property type="protein sequence ID" value="KAK8509523.1"/>
    <property type="molecule type" value="Genomic_DNA"/>
</dbReference>
<accession>A0ABR2BQU1</accession>
<organism evidence="1 2">
    <name type="scientific">Hibiscus sabdariffa</name>
    <name type="common">roselle</name>
    <dbReference type="NCBI Taxonomy" id="183260"/>
    <lineage>
        <taxon>Eukaryota</taxon>
        <taxon>Viridiplantae</taxon>
        <taxon>Streptophyta</taxon>
        <taxon>Embryophyta</taxon>
        <taxon>Tracheophyta</taxon>
        <taxon>Spermatophyta</taxon>
        <taxon>Magnoliopsida</taxon>
        <taxon>eudicotyledons</taxon>
        <taxon>Gunneridae</taxon>
        <taxon>Pentapetalae</taxon>
        <taxon>rosids</taxon>
        <taxon>malvids</taxon>
        <taxon>Malvales</taxon>
        <taxon>Malvaceae</taxon>
        <taxon>Malvoideae</taxon>
        <taxon>Hibiscus</taxon>
    </lineage>
</organism>
<dbReference type="Proteomes" id="UP001472677">
    <property type="component" value="Unassembled WGS sequence"/>
</dbReference>
<comment type="caution">
    <text evidence="1">The sequence shown here is derived from an EMBL/GenBank/DDBJ whole genome shotgun (WGS) entry which is preliminary data.</text>
</comment>
<name>A0ABR2BQU1_9ROSI</name>
<keyword evidence="2" id="KW-1185">Reference proteome</keyword>
<protein>
    <submittedName>
        <fullName evidence="1">Uncharacterized protein</fullName>
    </submittedName>
</protein>
<reference evidence="1 2" key="1">
    <citation type="journal article" date="2024" name="G3 (Bethesda)">
        <title>Genome assembly of Hibiscus sabdariffa L. provides insights into metabolisms of medicinal natural products.</title>
        <authorList>
            <person name="Kim T."/>
        </authorList>
    </citation>
    <scope>NUCLEOTIDE SEQUENCE [LARGE SCALE GENOMIC DNA]</scope>
    <source>
        <strain evidence="1">TK-2024</strain>
        <tissue evidence="1">Old leaves</tissue>
    </source>
</reference>
<evidence type="ECO:0000313" key="1">
    <source>
        <dbReference type="EMBL" id="KAK8509523.1"/>
    </source>
</evidence>
<evidence type="ECO:0000313" key="2">
    <source>
        <dbReference type="Proteomes" id="UP001472677"/>
    </source>
</evidence>